<evidence type="ECO:0000313" key="4">
    <source>
        <dbReference type="Proteomes" id="UP000290289"/>
    </source>
</evidence>
<evidence type="ECO:0000313" key="3">
    <source>
        <dbReference type="EMBL" id="RXH68951.1"/>
    </source>
</evidence>
<keyword evidence="2" id="KW-0812">Transmembrane</keyword>
<organism evidence="3 4">
    <name type="scientific">Malus domestica</name>
    <name type="common">Apple</name>
    <name type="synonym">Pyrus malus</name>
    <dbReference type="NCBI Taxonomy" id="3750"/>
    <lineage>
        <taxon>Eukaryota</taxon>
        <taxon>Viridiplantae</taxon>
        <taxon>Streptophyta</taxon>
        <taxon>Embryophyta</taxon>
        <taxon>Tracheophyta</taxon>
        <taxon>Spermatophyta</taxon>
        <taxon>Magnoliopsida</taxon>
        <taxon>eudicotyledons</taxon>
        <taxon>Gunneridae</taxon>
        <taxon>Pentapetalae</taxon>
        <taxon>rosids</taxon>
        <taxon>fabids</taxon>
        <taxon>Rosales</taxon>
        <taxon>Rosaceae</taxon>
        <taxon>Amygdaloideae</taxon>
        <taxon>Maleae</taxon>
        <taxon>Malus</taxon>
    </lineage>
</organism>
<dbReference type="Proteomes" id="UP000290289">
    <property type="component" value="Chromosome 17"/>
</dbReference>
<feature type="region of interest" description="Disordered" evidence="1">
    <location>
        <begin position="35"/>
        <end position="54"/>
    </location>
</feature>
<keyword evidence="2" id="KW-1133">Transmembrane helix</keyword>
<gene>
    <name evidence="3" type="ORF">DVH24_031284</name>
</gene>
<proteinExistence type="predicted"/>
<comment type="caution">
    <text evidence="3">The sequence shown here is derived from an EMBL/GenBank/DDBJ whole genome shotgun (WGS) entry which is preliminary data.</text>
</comment>
<dbReference type="PANTHER" id="PTHR37706">
    <property type="entry name" value="TRANSMEMBRANE PROTEIN"/>
    <property type="match status" value="1"/>
</dbReference>
<reference evidence="3 4" key="1">
    <citation type="submission" date="2018-10" db="EMBL/GenBank/DDBJ databases">
        <title>A high-quality apple genome assembly.</title>
        <authorList>
            <person name="Hu J."/>
        </authorList>
    </citation>
    <scope>NUCLEOTIDE SEQUENCE [LARGE SCALE GENOMIC DNA]</scope>
    <source>
        <strain evidence="4">cv. HFTH1</strain>
        <tissue evidence="3">Young leaf</tissue>
    </source>
</reference>
<sequence length="136" mass="15104">MAAATLPSTPFHYTNPPLPHPRPNSLFFSSFSNPSARHQFPPPTSADHVSPFPFHPGRPSVSLYSRPGRCLAAQSGPPLPPPDSDSTSLAGLAASFSKFQDKVQIFFAVLFWMSLFFWASVWDERSRPDKGSRFRK</sequence>
<keyword evidence="2" id="KW-0472">Membrane</keyword>
<evidence type="ECO:0000256" key="1">
    <source>
        <dbReference type="SAM" id="MobiDB-lite"/>
    </source>
</evidence>
<dbReference type="STRING" id="3750.A0A498HIJ9"/>
<evidence type="ECO:0000256" key="2">
    <source>
        <dbReference type="SAM" id="Phobius"/>
    </source>
</evidence>
<dbReference type="PANTHER" id="PTHR37706:SF2">
    <property type="entry name" value="TRANSMEMBRANE PROTEIN"/>
    <property type="match status" value="1"/>
</dbReference>
<dbReference type="EMBL" id="RDQH01000343">
    <property type="protein sequence ID" value="RXH68951.1"/>
    <property type="molecule type" value="Genomic_DNA"/>
</dbReference>
<dbReference type="AlphaFoldDB" id="A0A498HIJ9"/>
<protein>
    <submittedName>
        <fullName evidence="3">Uncharacterized protein</fullName>
    </submittedName>
</protein>
<keyword evidence="4" id="KW-1185">Reference proteome</keyword>
<name>A0A498HIJ9_MALDO</name>
<feature type="transmembrane region" description="Helical" evidence="2">
    <location>
        <begin position="105"/>
        <end position="122"/>
    </location>
</feature>
<accession>A0A498HIJ9</accession>